<evidence type="ECO:0000313" key="3">
    <source>
        <dbReference type="Proteomes" id="UP000244523"/>
    </source>
</evidence>
<dbReference type="GO" id="GO:0005840">
    <property type="term" value="C:ribosome"/>
    <property type="evidence" value="ECO:0007669"/>
    <property type="project" value="UniProtKB-KW"/>
</dbReference>
<keyword evidence="2" id="KW-0689">Ribosomal protein</keyword>
<dbReference type="PROSITE" id="PS51186">
    <property type="entry name" value="GNAT"/>
    <property type="match status" value="1"/>
</dbReference>
<dbReference type="Gene3D" id="3.40.630.30">
    <property type="match status" value="1"/>
</dbReference>
<dbReference type="EMBL" id="QBUD01000001">
    <property type="protein sequence ID" value="PUB19437.1"/>
    <property type="molecule type" value="Genomic_DNA"/>
</dbReference>
<dbReference type="CDD" id="cd04301">
    <property type="entry name" value="NAT_SF"/>
    <property type="match status" value="1"/>
</dbReference>
<reference evidence="2 3" key="1">
    <citation type="submission" date="2018-04" db="EMBL/GenBank/DDBJ databases">
        <title>Genomic Encyclopedia of Archaeal and Bacterial Type Strains, Phase II (KMG-II): from individual species to whole genera.</title>
        <authorList>
            <person name="Goeker M."/>
        </authorList>
    </citation>
    <scope>NUCLEOTIDE SEQUENCE [LARGE SCALE GENOMIC DNA]</scope>
    <source>
        <strain evidence="2 3">DSM 29955</strain>
    </source>
</reference>
<protein>
    <submittedName>
        <fullName evidence="2">Ribosomal protein S18 acetylase RimI-like enzyme</fullName>
    </submittedName>
</protein>
<evidence type="ECO:0000259" key="1">
    <source>
        <dbReference type="PROSITE" id="PS51186"/>
    </source>
</evidence>
<evidence type="ECO:0000313" key="2">
    <source>
        <dbReference type="EMBL" id="PUB19437.1"/>
    </source>
</evidence>
<dbReference type="InterPro" id="IPR016181">
    <property type="entry name" value="Acyl_CoA_acyltransferase"/>
</dbReference>
<keyword evidence="3" id="KW-1185">Reference proteome</keyword>
<dbReference type="AlphaFoldDB" id="A0A2T6KSA1"/>
<organism evidence="2 3">
    <name type="scientific">Yoonia sediminilitoris</name>
    <dbReference type="NCBI Taxonomy" id="1286148"/>
    <lineage>
        <taxon>Bacteria</taxon>
        <taxon>Pseudomonadati</taxon>
        <taxon>Pseudomonadota</taxon>
        <taxon>Alphaproteobacteria</taxon>
        <taxon>Rhodobacterales</taxon>
        <taxon>Paracoccaceae</taxon>
        <taxon>Yoonia</taxon>
    </lineage>
</organism>
<name>A0A2T6KSA1_9RHOB</name>
<feature type="domain" description="N-acetyltransferase" evidence="1">
    <location>
        <begin position="7"/>
        <end position="175"/>
    </location>
</feature>
<dbReference type="PANTHER" id="PTHR43072:SF60">
    <property type="entry name" value="L-2,4-DIAMINOBUTYRIC ACID ACETYLTRANSFERASE"/>
    <property type="match status" value="1"/>
</dbReference>
<comment type="caution">
    <text evidence="2">The sequence shown here is derived from an EMBL/GenBank/DDBJ whole genome shotgun (WGS) entry which is preliminary data.</text>
</comment>
<dbReference type="Proteomes" id="UP000244523">
    <property type="component" value="Unassembled WGS sequence"/>
</dbReference>
<sequence length="175" mass="19682">MWHLLRMTLRKPRISDASSIAAISLEVWIGTYLKRGVNSFFADFALAEFTVPRTEAFLRDPREFLLVSENEEGIDGFIRLSSGRKAPVPGCSDTEITTLYVQPRHHGKGVGKSLLKAAFQHCRDNDVSSVWLATNAENAAAIGFYRARGFVQVGETHFSIQDQNYLNNVYSRQLD</sequence>
<dbReference type="PANTHER" id="PTHR43072">
    <property type="entry name" value="N-ACETYLTRANSFERASE"/>
    <property type="match status" value="1"/>
</dbReference>
<dbReference type="Pfam" id="PF00583">
    <property type="entry name" value="Acetyltransf_1"/>
    <property type="match status" value="1"/>
</dbReference>
<dbReference type="SUPFAM" id="SSF55729">
    <property type="entry name" value="Acyl-CoA N-acyltransferases (Nat)"/>
    <property type="match status" value="1"/>
</dbReference>
<dbReference type="GO" id="GO:0016747">
    <property type="term" value="F:acyltransferase activity, transferring groups other than amino-acyl groups"/>
    <property type="evidence" value="ECO:0007669"/>
    <property type="project" value="InterPro"/>
</dbReference>
<accession>A0A2T6KSA1</accession>
<gene>
    <name evidence="2" type="ORF">C8N45_1011035</name>
</gene>
<proteinExistence type="predicted"/>
<keyword evidence="2" id="KW-0687">Ribonucleoprotein</keyword>
<dbReference type="InterPro" id="IPR000182">
    <property type="entry name" value="GNAT_dom"/>
</dbReference>